<feature type="compositionally biased region" description="Polar residues" evidence="1">
    <location>
        <begin position="22"/>
        <end position="32"/>
    </location>
</feature>
<evidence type="ECO:0000313" key="3">
    <source>
        <dbReference type="EMBL" id="KAF6051144.1"/>
    </source>
</evidence>
<reference evidence="3" key="1">
    <citation type="submission" date="2020-03" db="EMBL/GenBank/DDBJ databases">
        <title>FDA dAtabase for Regulatory Grade micrObial Sequences (FDA-ARGOS): Supporting development and validation of Infectious Disease Dx tests.</title>
        <authorList>
            <person name="Campos J."/>
            <person name="Goldberg B."/>
            <person name="Tallon L."/>
            <person name="Sadzewicz L."/>
            <person name="Vavikolanu K."/>
            <person name="Mehta A."/>
            <person name="Aluvathingal J."/>
            <person name="Nadendla S."/>
            <person name="Nandy P."/>
            <person name="Geyer C."/>
            <person name="Yan Y."/>
            <person name="Sichtig H."/>
        </authorList>
    </citation>
    <scope>NUCLEOTIDE SEQUENCE [LARGE SCALE GENOMIC DNA]</scope>
    <source>
        <strain evidence="3">FDAARGOS_652</strain>
    </source>
</reference>
<dbReference type="AlphaFoldDB" id="A0A8X7NJ32"/>
<feature type="region of interest" description="Disordered" evidence="1">
    <location>
        <begin position="96"/>
        <end position="123"/>
    </location>
</feature>
<dbReference type="EMBL" id="JABWAB010000005">
    <property type="protein sequence ID" value="KAF6051144.1"/>
    <property type="molecule type" value="Genomic_DNA"/>
</dbReference>
<sequence length="123" mass="14244">MSSNKGSGRSGHIEKNVIGKRGSSQFYATRQQQKQDELVKERLRRREDSMRNARSSIAKHDELRKVSVACAELEEELESKGTSEDEIKRAVMALRTKLTNEKEDEHDDRQNKVYSYQPRFASK</sequence>
<proteinExistence type="predicted"/>
<comment type="caution">
    <text evidence="3">The sequence shown here is derived from an EMBL/GenBank/DDBJ whole genome shotgun (WGS) entry which is preliminary data.</text>
</comment>
<feature type="compositionally biased region" description="Basic and acidic residues" evidence="1">
    <location>
        <begin position="98"/>
        <end position="111"/>
    </location>
</feature>
<evidence type="ECO:0000313" key="4">
    <source>
        <dbReference type="Proteomes" id="UP000590412"/>
    </source>
</evidence>
<dbReference type="Gene3D" id="6.10.140.420">
    <property type="match status" value="1"/>
</dbReference>
<dbReference type="GO" id="GO:0005634">
    <property type="term" value="C:nucleus"/>
    <property type="evidence" value="ECO:0007669"/>
    <property type="project" value="UniProtKB-ARBA"/>
</dbReference>
<feature type="region of interest" description="Disordered" evidence="1">
    <location>
        <begin position="1"/>
        <end position="56"/>
    </location>
</feature>
<gene>
    <name evidence="3" type="ORF">FOB60_003812</name>
</gene>
<dbReference type="OrthoDB" id="10267305at2759"/>
<evidence type="ECO:0000256" key="1">
    <source>
        <dbReference type="SAM" id="MobiDB-lite"/>
    </source>
</evidence>
<dbReference type="InterPro" id="IPR013170">
    <property type="entry name" value="mRNA_splic_Cwf21_dom"/>
</dbReference>
<feature type="domain" description="CWF21" evidence="2">
    <location>
        <begin position="58"/>
        <end position="103"/>
    </location>
</feature>
<dbReference type="SMART" id="SM01115">
    <property type="entry name" value="cwf21"/>
    <property type="match status" value="1"/>
</dbReference>
<dbReference type="CDD" id="cd21372">
    <property type="entry name" value="cwf21_CWC21-like"/>
    <property type="match status" value="1"/>
</dbReference>
<dbReference type="Proteomes" id="UP000590412">
    <property type="component" value="Unassembled WGS sequence"/>
</dbReference>
<name>A0A8X7NJ32_CANPA</name>
<dbReference type="Pfam" id="PF08312">
    <property type="entry name" value="cwf21"/>
    <property type="match status" value="1"/>
</dbReference>
<organism evidence="3 4">
    <name type="scientific">Candida parapsilosis</name>
    <name type="common">Yeast</name>
    <dbReference type="NCBI Taxonomy" id="5480"/>
    <lineage>
        <taxon>Eukaryota</taxon>
        <taxon>Fungi</taxon>
        <taxon>Dikarya</taxon>
        <taxon>Ascomycota</taxon>
        <taxon>Saccharomycotina</taxon>
        <taxon>Pichiomycetes</taxon>
        <taxon>Debaryomycetaceae</taxon>
        <taxon>Candida/Lodderomyces clade</taxon>
        <taxon>Candida</taxon>
    </lineage>
</organism>
<feature type="compositionally biased region" description="Basic and acidic residues" evidence="1">
    <location>
        <begin position="33"/>
        <end position="51"/>
    </location>
</feature>
<protein>
    <submittedName>
        <fullName evidence="3">Cwf21 domain family protein</fullName>
    </submittedName>
</protein>
<accession>A0A8X7NJ32</accession>
<evidence type="ECO:0000259" key="2">
    <source>
        <dbReference type="SMART" id="SM01115"/>
    </source>
</evidence>